<dbReference type="PANTHER" id="PTHR30270">
    <property type="entry name" value="THIAMINE-MONOPHOSPHATE KINASE"/>
    <property type="match status" value="1"/>
</dbReference>
<dbReference type="GO" id="GO:0009030">
    <property type="term" value="F:thiamine-phosphate kinase activity"/>
    <property type="evidence" value="ECO:0007669"/>
    <property type="project" value="InterPro"/>
</dbReference>
<name>A0A382D4R2_9ZZZZ</name>
<feature type="non-terminal residue" evidence="3">
    <location>
        <position position="310"/>
    </location>
</feature>
<dbReference type="PANTHER" id="PTHR30270:SF0">
    <property type="entry name" value="THIAMINE-MONOPHOSPHATE KINASE"/>
    <property type="match status" value="1"/>
</dbReference>
<dbReference type="GO" id="GO:0009228">
    <property type="term" value="P:thiamine biosynthetic process"/>
    <property type="evidence" value="ECO:0007669"/>
    <property type="project" value="InterPro"/>
</dbReference>
<dbReference type="NCBIfam" id="TIGR01379">
    <property type="entry name" value="thiL"/>
    <property type="match status" value="1"/>
</dbReference>
<evidence type="ECO:0000259" key="1">
    <source>
        <dbReference type="Pfam" id="PF00586"/>
    </source>
</evidence>
<dbReference type="InterPro" id="IPR010918">
    <property type="entry name" value="PurM-like_C_dom"/>
</dbReference>
<dbReference type="CDD" id="cd02194">
    <property type="entry name" value="ThiL"/>
    <property type="match status" value="1"/>
</dbReference>
<dbReference type="Pfam" id="PF02769">
    <property type="entry name" value="AIRS_C"/>
    <property type="match status" value="1"/>
</dbReference>
<dbReference type="AlphaFoldDB" id="A0A382D4R2"/>
<dbReference type="Gene3D" id="3.90.650.10">
    <property type="entry name" value="PurM-like C-terminal domain"/>
    <property type="match status" value="1"/>
</dbReference>
<dbReference type="InterPro" id="IPR006283">
    <property type="entry name" value="ThiL-like"/>
</dbReference>
<dbReference type="EMBL" id="UINC01037583">
    <property type="protein sequence ID" value="SVB33295.1"/>
    <property type="molecule type" value="Genomic_DNA"/>
</dbReference>
<evidence type="ECO:0000313" key="3">
    <source>
        <dbReference type="EMBL" id="SVB33295.1"/>
    </source>
</evidence>
<sequence length="310" mass="32408">MIRELLGPPTDLGPTVLIGPGDDAAVLDLNRAVLSTDLTIEDVHFRRTWVTLAEAGSRAVRAAASDLAAMAASPVAILVSLAVATDQSDALGELGEGIRSAAHFLDVPLVGGDLTASPGPIVIDVTVVGEADVPVTRSGAIPGDEIWVTGVLGGSAGAVHAWRGGSDPDPELRELFVAPTTRIEEARWLVDRGRVRAMIDLSDGLAGDAGQLAAASGVRIALDSKALPIHHRLPKEHALRLAMFGGEDYELCIVSEPDGIESIVGTFKERFRTQLTRVGYVEEGEGVHSCTGGVVMRIDGGGFDHFESST</sequence>
<dbReference type="HAMAP" id="MF_02128">
    <property type="entry name" value="TMP_kinase"/>
    <property type="match status" value="1"/>
</dbReference>
<gene>
    <name evidence="3" type="ORF">METZ01_LOCUS186149</name>
</gene>
<dbReference type="SUPFAM" id="SSF55326">
    <property type="entry name" value="PurM N-terminal domain-like"/>
    <property type="match status" value="1"/>
</dbReference>
<feature type="domain" description="PurM-like N-terminal" evidence="1">
    <location>
        <begin position="21"/>
        <end position="130"/>
    </location>
</feature>
<evidence type="ECO:0008006" key="4">
    <source>
        <dbReference type="Google" id="ProtNLM"/>
    </source>
</evidence>
<reference evidence="3" key="1">
    <citation type="submission" date="2018-05" db="EMBL/GenBank/DDBJ databases">
        <authorList>
            <person name="Lanie J.A."/>
            <person name="Ng W.-L."/>
            <person name="Kazmierczak K.M."/>
            <person name="Andrzejewski T.M."/>
            <person name="Davidsen T.M."/>
            <person name="Wayne K.J."/>
            <person name="Tettelin H."/>
            <person name="Glass J.I."/>
            <person name="Rusch D."/>
            <person name="Podicherti R."/>
            <person name="Tsui H.-C.T."/>
            <person name="Winkler M.E."/>
        </authorList>
    </citation>
    <scope>NUCLEOTIDE SEQUENCE</scope>
</reference>
<proteinExistence type="inferred from homology"/>
<dbReference type="PIRSF" id="PIRSF005303">
    <property type="entry name" value="Thiam_monoph_kin"/>
    <property type="match status" value="1"/>
</dbReference>
<protein>
    <recommendedName>
        <fullName evidence="4">PurM-like N-terminal domain-containing protein</fullName>
    </recommendedName>
</protein>
<dbReference type="SUPFAM" id="SSF56042">
    <property type="entry name" value="PurM C-terminal domain-like"/>
    <property type="match status" value="1"/>
</dbReference>
<organism evidence="3">
    <name type="scientific">marine metagenome</name>
    <dbReference type="NCBI Taxonomy" id="408172"/>
    <lineage>
        <taxon>unclassified sequences</taxon>
        <taxon>metagenomes</taxon>
        <taxon>ecological metagenomes</taxon>
    </lineage>
</organism>
<dbReference type="InterPro" id="IPR036921">
    <property type="entry name" value="PurM-like_N_sf"/>
</dbReference>
<dbReference type="Gene3D" id="3.30.1330.10">
    <property type="entry name" value="PurM-like, N-terminal domain"/>
    <property type="match status" value="1"/>
</dbReference>
<accession>A0A382D4R2</accession>
<dbReference type="InterPro" id="IPR016188">
    <property type="entry name" value="PurM-like_N"/>
</dbReference>
<dbReference type="Pfam" id="PF00586">
    <property type="entry name" value="AIRS"/>
    <property type="match status" value="1"/>
</dbReference>
<dbReference type="InterPro" id="IPR036676">
    <property type="entry name" value="PurM-like_C_sf"/>
</dbReference>
<evidence type="ECO:0000259" key="2">
    <source>
        <dbReference type="Pfam" id="PF02769"/>
    </source>
</evidence>
<feature type="domain" description="PurM-like C-terminal" evidence="2">
    <location>
        <begin position="142"/>
        <end position="286"/>
    </location>
</feature>